<dbReference type="Pfam" id="PF07591">
    <property type="entry name" value="PT-HINT"/>
    <property type="match status" value="1"/>
</dbReference>
<dbReference type="SUPFAM" id="SSF51294">
    <property type="entry name" value="Hedgehog/intein (Hint) domain"/>
    <property type="match status" value="1"/>
</dbReference>
<dbReference type="RefSeq" id="WP_192506742.1">
    <property type="nucleotide sequence ID" value="NZ_AQGV01000012.1"/>
</dbReference>
<dbReference type="Gene3D" id="3.10.380.20">
    <property type="entry name" value="Novel toxin 21 (CdiA), C-terminal domain"/>
    <property type="match status" value="1"/>
</dbReference>
<sequence length="1756" mass="196403">MLSNLLKNNLLNIYIKGSESSMGFMKRNIALLCIFYIWLVAFTGFNPVHALTASEYKGATENYSKVKGYQSEGENINFLSGRLSYEVTDAVIPGSNGMDIVISRSLNTSEHVWGFNGQIGSMSNWRLEVPRIIIPTVPLGITRGWYSIWPRYDETEYDKYIEKTPTTRTGICNDPYPGDGRASYLNSGGIKIAKKYWSGMKLKIPGHPEQQLFKNTDSARYPSVKWVTTSDWVATCTSDGNGFIVKSPQGITYTIDIVQSMYSLTGMAYQFNHTGNNTLFASKVSNVHGSEVTYEYETHGGLFMPKNPDGFVKSHFELPWIEQRLVSIKRDFDVNITIDYDTSLVALPGSCLPDGNCEEIIVTPAALNERIKTISIEDGSTLFYGYTKNDKDNRHYLTSFSKGDEKWLYGYSEDKKSYRDEALYEPDYYGPRLLTKVTLPGGGTIDYAYKAFSKLRNDPYQENIKLHTKTINDGAADIDTWTFNYEDTQHDSKDAIKVTTTRNLDTTVKIFSDDKSFQHGRLLKESTTSYDTSDTVSETKSITYTYALIADIGTFTFLDFPEDLPKSLTSKVKLTKRVVRQDANDYTTKYLTHDNYGRPTKIQETFNSKSKFTKRAYLNQTGSKWLLGLPTTVKVADEDVDTSYKTVSETVYHDATSAEGAYAELGLPYEQKQFGRWVKRFIKYDSKGNLEREEYNVARTQGEGNRFTEYSRYKHGIARTVTVPARDGTGNISMSRIVNDNGWITQETDLNGVVTKYSYHTSGNIKGVNYTKDSTTGNDWFDKRYTWDYTTTGSPTRTIQYCNLDNCEKIAGYTVTETYDGLMRLKTVEKTDGVDTRYKSFTYDKNNQQTLETFWSGSSGNLNGIGTTYDGLGRVYKVATSGLGEVAYDYLANNKVTVTDAKSYSTTKTYQAFGMPEYKSVVEIASPENITTTIDIDVFGTMRSIVQSGLNKDNKAVSSTQSLYYDTYNQLCLTVREDVGATAFSKNALGETNWTAQGVSYNAEKPACIAKPTSIAIGYGLDNLGEVKSITYPDTSGNVTYVKDNVGNITSLTAGGVIHTYTYNNQNLLKSETLNIDGYSAELRYKYDDFMHLNATVYPDGTEVVYQPNSFGEATEAQTYELVESTSTPSLVVKHSFARTASYHANGHIKAFTYGNGVKHTTELHTLSNLPKQIQDLDGTTSIVDLTYTFDSNANVSNITDALSSGSYNLTNMTYDGLDRLTSINAGTNVGGAKAGSTTIKYDGLGNIEQYTVSTGRDLTYTYENNRLKSVSGYGNKYSNFQYDTRGNVKHNGERSFVYNRANQLASSGTNTYVYDGFNRRVKQQDANGVSYSMYSQDGTLLYREKGALSGAGTNYIYLGQKLIAKYGDVTPQTVAQSRQHYRAFGETIETPKDDVGYTGHKFDTDLGLSYMQARYYDPVIGRFYSNDPVGYTSENPVMSFNRYLYVNNNPYKYTDPNGEFFDAVFDIGFIGYDLYDMAVNGVNATNSASLGANVAGLFIPGATGLGLGVRAADKGTDLAQAARRTCCFVAGTQVLTEDGYKNIENVKLDEKLWAKNTDTGEQDWKPVTKIFVEPDRGIYEVKLIGEDGFEQKIQATDDHPFFVIDKGWKQTIELEVGDKIETDGHGFMRVASVIDEKRLDLTYNFTVADFHTYYVTKKNVLVHNCNLGTKSVLTNKQAKKSAEGFGFKDVTGNVPKAVEKQVGRNPVYYDKKSKSYFSPDKAGHRADNAWKRFNSSGKRETGIFNKKGKFEKVSE</sequence>
<evidence type="ECO:0000259" key="1">
    <source>
        <dbReference type="SMART" id="SM00306"/>
    </source>
</evidence>
<dbReference type="InterPro" id="IPR006141">
    <property type="entry name" value="Intein_N"/>
</dbReference>
<dbReference type="Gene3D" id="2.180.10.10">
    <property type="entry name" value="RHS repeat-associated core"/>
    <property type="match status" value="2"/>
</dbReference>
<evidence type="ECO:0000313" key="2">
    <source>
        <dbReference type="EMBL" id="MBE0367294.1"/>
    </source>
</evidence>
<dbReference type="PANTHER" id="PTHR32305">
    <property type="match status" value="1"/>
</dbReference>
<dbReference type="Gene3D" id="2.170.16.10">
    <property type="entry name" value="Hedgehog/Intein (Hint) domain"/>
    <property type="match status" value="1"/>
</dbReference>
<dbReference type="InterPro" id="IPR036844">
    <property type="entry name" value="Hint_dom_sf"/>
</dbReference>
<dbReference type="InterPro" id="IPR038181">
    <property type="entry name" value="Ntox21_sf"/>
</dbReference>
<keyword evidence="3" id="KW-1185">Reference proteome</keyword>
<feature type="domain" description="Hint" evidence="1">
    <location>
        <begin position="1526"/>
        <end position="1625"/>
    </location>
</feature>
<reference evidence="2 3" key="1">
    <citation type="submission" date="2015-03" db="EMBL/GenBank/DDBJ databases">
        <title>Genome sequence of Pseudoalteromonas aurantia.</title>
        <authorList>
            <person name="Xie B.-B."/>
            <person name="Rong J.-C."/>
            <person name="Qin Q.-L."/>
            <person name="Zhang Y.-Z."/>
        </authorList>
    </citation>
    <scope>NUCLEOTIDE SEQUENCE [LARGE SCALE GENOMIC DNA]</scope>
    <source>
        <strain evidence="2 3">208</strain>
    </source>
</reference>
<dbReference type="InterPro" id="IPR050708">
    <property type="entry name" value="T6SS_VgrG/RHS"/>
</dbReference>
<dbReference type="InterPro" id="IPR030934">
    <property type="entry name" value="Intein_C"/>
</dbReference>
<organism evidence="2 3">
    <name type="scientific">Pseudoalteromonas aurantia 208</name>
    <dbReference type="NCBI Taxonomy" id="1314867"/>
    <lineage>
        <taxon>Bacteria</taxon>
        <taxon>Pseudomonadati</taxon>
        <taxon>Pseudomonadota</taxon>
        <taxon>Gammaproteobacteria</taxon>
        <taxon>Alteromonadales</taxon>
        <taxon>Pseudoalteromonadaceae</taxon>
        <taxon>Pseudoalteromonas</taxon>
    </lineage>
</organism>
<name>A0ABR9EA94_9GAMM</name>
<gene>
    <name evidence="2" type="ORF">PAUR_a0631</name>
</gene>
<protein>
    <recommendedName>
        <fullName evidence="1">Hint domain-containing protein</fullName>
    </recommendedName>
</protein>
<dbReference type="PANTHER" id="PTHR32305:SF15">
    <property type="entry name" value="PROTEIN RHSA-RELATED"/>
    <property type="match status" value="1"/>
</dbReference>
<accession>A0ABR9EA94</accession>
<dbReference type="SMART" id="SM00306">
    <property type="entry name" value="HintN"/>
    <property type="match status" value="1"/>
</dbReference>
<dbReference type="PROSITE" id="PS50818">
    <property type="entry name" value="INTEIN_C_TER"/>
    <property type="match status" value="1"/>
</dbReference>
<dbReference type="EMBL" id="AQGV01000012">
    <property type="protein sequence ID" value="MBE0367294.1"/>
    <property type="molecule type" value="Genomic_DNA"/>
</dbReference>
<dbReference type="InterPro" id="IPR003587">
    <property type="entry name" value="Hint_dom_N"/>
</dbReference>
<dbReference type="CDD" id="cd00081">
    <property type="entry name" value="Hint"/>
    <property type="match status" value="1"/>
</dbReference>
<comment type="caution">
    <text evidence="2">The sequence shown here is derived from an EMBL/GenBank/DDBJ whole genome shotgun (WGS) entry which is preliminary data.</text>
</comment>
<dbReference type="Proteomes" id="UP000615755">
    <property type="component" value="Unassembled WGS sequence"/>
</dbReference>
<proteinExistence type="predicted"/>
<evidence type="ECO:0000313" key="3">
    <source>
        <dbReference type="Proteomes" id="UP000615755"/>
    </source>
</evidence>
<dbReference type="PROSITE" id="PS50817">
    <property type="entry name" value="INTEIN_N_TER"/>
    <property type="match status" value="1"/>
</dbReference>
<dbReference type="InterPro" id="IPR022385">
    <property type="entry name" value="Rhs_assc_core"/>
</dbReference>
<dbReference type="NCBIfam" id="TIGR03696">
    <property type="entry name" value="Rhs_assc_core"/>
    <property type="match status" value="1"/>
</dbReference>